<comment type="similarity">
    <text evidence="1">Belongs to the peptidase A1 family.</text>
</comment>
<evidence type="ECO:0000256" key="3">
    <source>
        <dbReference type="SAM" id="Phobius"/>
    </source>
</evidence>
<feature type="transmembrane region" description="Helical" evidence="3">
    <location>
        <begin position="718"/>
        <end position="736"/>
    </location>
</feature>
<evidence type="ECO:0000313" key="7">
    <source>
        <dbReference type="Proteomes" id="UP000186817"/>
    </source>
</evidence>
<keyword evidence="3" id="KW-0812">Transmembrane</keyword>
<organism evidence="6 7">
    <name type="scientific">Symbiodinium microadriaticum</name>
    <name type="common">Dinoflagellate</name>
    <name type="synonym">Zooxanthella microadriatica</name>
    <dbReference type="NCBI Taxonomy" id="2951"/>
    <lineage>
        <taxon>Eukaryota</taxon>
        <taxon>Sar</taxon>
        <taxon>Alveolata</taxon>
        <taxon>Dinophyceae</taxon>
        <taxon>Suessiales</taxon>
        <taxon>Symbiodiniaceae</taxon>
        <taxon>Symbiodinium</taxon>
    </lineage>
</organism>
<evidence type="ECO:0000256" key="1">
    <source>
        <dbReference type="ARBA" id="ARBA00007447"/>
    </source>
</evidence>
<evidence type="ECO:0000256" key="4">
    <source>
        <dbReference type="SAM" id="SignalP"/>
    </source>
</evidence>
<feature type="transmembrane region" description="Helical" evidence="3">
    <location>
        <begin position="676"/>
        <end position="698"/>
    </location>
</feature>
<keyword evidence="3" id="KW-0472">Membrane</keyword>
<protein>
    <submittedName>
        <fullName evidence="6">Pregnancy-associated glycoprotein 1</fullName>
    </submittedName>
</protein>
<evidence type="ECO:0000256" key="2">
    <source>
        <dbReference type="SAM" id="MobiDB-lite"/>
    </source>
</evidence>
<evidence type="ECO:0000313" key="6">
    <source>
        <dbReference type="EMBL" id="OLP92622.1"/>
    </source>
</evidence>
<dbReference type="SUPFAM" id="SSF50630">
    <property type="entry name" value="Acid proteases"/>
    <property type="match status" value="2"/>
</dbReference>
<feature type="chain" id="PRO_5012118836" evidence="4">
    <location>
        <begin position="19"/>
        <end position="1410"/>
    </location>
</feature>
<keyword evidence="3" id="KW-1133">Transmembrane helix</keyword>
<feature type="signal peptide" evidence="4">
    <location>
        <begin position="1"/>
        <end position="18"/>
    </location>
</feature>
<feature type="domain" description="Peptidase A1" evidence="5">
    <location>
        <begin position="469"/>
        <end position="632"/>
    </location>
</feature>
<dbReference type="EMBL" id="LSRX01000613">
    <property type="protein sequence ID" value="OLP92622.1"/>
    <property type="molecule type" value="Genomic_DNA"/>
</dbReference>
<feature type="transmembrane region" description="Helical" evidence="3">
    <location>
        <begin position="422"/>
        <end position="439"/>
    </location>
</feature>
<reference evidence="6 7" key="1">
    <citation type="submission" date="2016-02" db="EMBL/GenBank/DDBJ databases">
        <title>Genome analysis of coral dinoflagellate symbionts highlights evolutionary adaptations to a symbiotic lifestyle.</title>
        <authorList>
            <person name="Aranda M."/>
            <person name="Li Y."/>
            <person name="Liew Y.J."/>
            <person name="Baumgarten S."/>
            <person name="Simakov O."/>
            <person name="Wilson M."/>
            <person name="Piel J."/>
            <person name="Ashoor H."/>
            <person name="Bougouffa S."/>
            <person name="Bajic V.B."/>
            <person name="Ryu T."/>
            <person name="Ravasi T."/>
            <person name="Bayer T."/>
            <person name="Micklem G."/>
            <person name="Kim H."/>
            <person name="Bhak J."/>
            <person name="Lajeunesse T.C."/>
            <person name="Voolstra C.R."/>
        </authorList>
    </citation>
    <scope>NUCLEOTIDE SEQUENCE [LARGE SCALE GENOMIC DNA]</scope>
    <source>
        <strain evidence="6 7">CCMP2467</strain>
    </source>
</reference>
<keyword evidence="7" id="KW-1185">Reference proteome</keyword>
<dbReference type="Pfam" id="PF00026">
    <property type="entry name" value="Asp"/>
    <property type="match status" value="1"/>
</dbReference>
<dbReference type="InterPro" id="IPR034164">
    <property type="entry name" value="Pepsin-like_dom"/>
</dbReference>
<evidence type="ECO:0000259" key="5">
    <source>
        <dbReference type="Pfam" id="PF00026"/>
    </source>
</evidence>
<feature type="transmembrane region" description="Helical" evidence="3">
    <location>
        <begin position="743"/>
        <end position="761"/>
    </location>
</feature>
<accession>A0A1Q9DBS8</accession>
<dbReference type="GO" id="GO:0004190">
    <property type="term" value="F:aspartic-type endopeptidase activity"/>
    <property type="evidence" value="ECO:0007669"/>
    <property type="project" value="InterPro"/>
</dbReference>
<comment type="caution">
    <text evidence="6">The sequence shown here is derived from an EMBL/GenBank/DDBJ whole genome shotgun (WGS) entry which is preliminary data.</text>
</comment>
<dbReference type="OrthoDB" id="442206at2759"/>
<proteinExistence type="inferred from homology"/>
<dbReference type="InterPro" id="IPR033121">
    <property type="entry name" value="PEPTIDASE_A1"/>
</dbReference>
<dbReference type="CDD" id="cd05471">
    <property type="entry name" value="pepsin_like"/>
    <property type="match status" value="1"/>
</dbReference>
<dbReference type="InterPro" id="IPR001461">
    <property type="entry name" value="Aspartic_peptidase_A1"/>
</dbReference>
<feature type="region of interest" description="Disordered" evidence="2">
    <location>
        <begin position="958"/>
        <end position="979"/>
    </location>
</feature>
<keyword evidence="4" id="KW-0732">Signal</keyword>
<gene>
    <name evidence="6" type="ORF">AK812_SmicGene25555</name>
</gene>
<sequence length="1410" mass="153832">MSLLTLELLLAAQRVTQANRSDRLYNVCSSDLLANCRWGRAAVSRALEAWVQLEQLGADVMSMGSSFDFCDGDKLDKALKDVKLLLRDRVVWQTMGLFHTMTDTQVMMDYLKFKKECTVPRHATTPRERLDVAAEERHLQGTDSCLAEILHNLCVKFYQDDEMQDVVHLLCENFTLNLYHLFPSLMAVPFTVNAALDRNPEQATPQAWIPSVDRLNTLLGFCDYLEPVHESLNLSNQAFSQSRMVAMRIRLWVPKGDLMAIYAGGRLDDTTEPFVCNPEDVDENELSKATAHMIGQAAIFLYIMPNMSIGRARGEGTARGVERASTLAQRKRKKPCSLSQRVAVDKMAVMRPGQRLFEWVPAQTRRAACLPRMGAPASVTGHVVHPSLCRVCASGLRDNHDPITNYLCRRTVRWAHPIPNMLLYWLSWLVLLLPSSALLRRRSAAAVLSDPSLETCSPLVNHESFSSVEVRLGTPAQKLNLVADTGSNNVIVMSCSCLLTKSCPESFGTCFRGENASSTFVLRNASVLGSVSRESSGAPAPIPESLLIEFGSGRIGAFVASDVVHVGSVRTFLEDSLLLMVKQKLSVPGPFEGILGLGQPPQGEAAAKKQLVSGFLEQASIQRFSMCFNYEGNAGASRFHMSGMGLAAVLSKLLRRGAASAAAGDAFVGDLPHIWAVLWIIHTCLLFVLLVVGSWLYLSNSLQSFGYFMEDPRHSNEVFIMLSWLPLVTAGAPCLIWGSSQDLCDTSLLLVLGFLFVYMPLLDEPRVLPFLWVCYSVAAGARCADLRLRTSTASGVEISSFGVRVLLLEAASHAALRARMMYLNRTRIPLTASLLEEKAQLLQVKRPIGAEYWPDRSDGDAARIVRQVRARRLRCREELTGAFVWAICFSHSLSPDLLLHILSFLQSVPLRPSANAETASLASTSLIPIKSNMEPSESSSMSSLTLLRRRFQARLRSGLHPQPGPGLGEEESLSQGHTGGRSCSSFQVLGILLSLAWMVLIPPMISRSEGDGVLGLHVNQSPSLWLRSLGQLHWGLELQGISVGSGEISFCAPKHKQPGQRTACGMIPDSGTTLINGPREQVLQLYEEICRSWPRCMEAQVALEQELGNLTAENQTMSGVSLLQHGVPGLEQSLATAELPSDQGTKAIIAKVLHILAGTFAASRMSNATSAANRTQAVTRGSRRLFALDLQRNGRALSIQPSDTFQLLLRHCAEWIDSLLRKVEQVNVDDELPELSFHVAGAEATGQTLTLRPAAYVLQANMDVASPHIQNILGFLPMEGFATASNGATIATGDRDAQLVEKAVAYGEGCSPFNRGDDISKPMEKGSGFGAHAPLRLKDDGVVRHPGFAAESLCPLMAALMSRISCGRASRRSEGGIAMIGPQGVDHGEVEGQGPWCGASSCGRSCARRQ</sequence>
<dbReference type="Proteomes" id="UP000186817">
    <property type="component" value="Unassembled WGS sequence"/>
</dbReference>
<dbReference type="InterPro" id="IPR021109">
    <property type="entry name" value="Peptidase_aspartic_dom_sf"/>
</dbReference>
<dbReference type="GO" id="GO:0006508">
    <property type="term" value="P:proteolysis"/>
    <property type="evidence" value="ECO:0007669"/>
    <property type="project" value="InterPro"/>
</dbReference>
<dbReference type="Gene3D" id="2.40.70.10">
    <property type="entry name" value="Acid Proteases"/>
    <property type="match status" value="2"/>
</dbReference>
<name>A0A1Q9DBS8_SYMMI</name>
<dbReference type="PANTHER" id="PTHR47966">
    <property type="entry name" value="BETA-SITE APP-CLEAVING ENZYME, ISOFORM A-RELATED"/>
    <property type="match status" value="1"/>
</dbReference>